<evidence type="ECO:0000313" key="3">
    <source>
        <dbReference type="Proteomes" id="UP000676336"/>
    </source>
</evidence>
<dbReference type="EMBL" id="CAJOBI010174859">
    <property type="protein sequence ID" value="CAF4903424.1"/>
    <property type="molecule type" value="Genomic_DNA"/>
</dbReference>
<reference evidence="2" key="1">
    <citation type="submission" date="2021-02" db="EMBL/GenBank/DDBJ databases">
        <authorList>
            <person name="Nowell W R."/>
        </authorList>
    </citation>
    <scope>NUCLEOTIDE SEQUENCE</scope>
</reference>
<feature type="non-terminal residue" evidence="2">
    <location>
        <position position="1"/>
    </location>
</feature>
<dbReference type="AlphaFoldDB" id="A0A8S3CA38"/>
<comment type="caution">
    <text evidence="2">The sequence shown here is derived from an EMBL/GenBank/DDBJ whole genome shotgun (WGS) entry which is preliminary data.</text>
</comment>
<dbReference type="Proteomes" id="UP000676336">
    <property type="component" value="Unassembled WGS sequence"/>
</dbReference>
<protein>
    <submittedName>
        <fullName evidence="2">Uncharacterized protein</fullName>
    </submittedName>
</protein>
<organism evidence="2 3">
    <name type="scientific">Rotaria magnacalcarata</name>
    <dbReference type="NCBI Taxonomy" id="392030"/>
    <lineage>
        <taxon>Eukaryota</taxon>
        <taxon>Metazoa</taxon>
        <taxon>Spiralia</taxon>
        <taxon>Gnathifera</taxon>
        <taxon>Rotifera</taxon>
        <taxon>Eurotatoria</taxon>
        <taxon>Bdelloidea</taxon>
        <taxon>Philodinida</taxon>
        <taxon>Philodinidae</taxon>
        <taxon>Rotaria</taxon>
    </lineage>
</organism>
<proteinExistence type="predicted"/>
<gene>
    <name evidence="1" type="ORF">SMN809_LOCUS41535</name>
    <name evidence="2" type="ORF">SMN809_LOCUS51863</name>
</gene>
<sequence>VVTRDECPQRVLQDGFVMILAHTKFHDIVHVVLRSMEVDVGKIEQDERIDGKDKER</sequence>
<name>A0A8S3CA38_9BILA</name>
<accession>A0A8S3CA38</accession>
<evidence type="ECO:0000313" key="1">
    <source>
        <dbReference type="EMBL" id="CAF4661908.1"/>
    </source>
</evidence>
<evidence type="ECO:0000313" key="2">
    <source>
        <dbReference type="EMBL" id="CAF4903424.1"/>
    </source>
</evidence>
<dbReference type="EMBL" id="CAJOBI010117521">
    <property type="protein sequence ID" value="CAF4661908.1"/>
    <property type="molecule type" value="Genomic_DNA"/>
</dbReference>